<dbReference type="AlphaFoldDB" id="A0A6N3DYF8"/>
<dbReference type="Pfam" id="PF01520">
    <property type="entry name" value="Amidase_3"/>
    <property type="match status" value="1"/>
</dbReference>
<feature type="region of interest" description="Disordered" evidence="2">
    <location>
        <begin position="1"/>
        <end position="22"/>
    </location>
</feature>
<protein>
    <submittedName>
        <fullName evidence="4">N-acetylmuramoyl-L-alanine amidase LytC</fullName>
        <ecNumber evidence="4">3.5.1.28</ecNumber>
    </submittedName>
</protein>
<dbReference type="PANTHER" id="PTHR30404">
    <property type="entry name" value="N-ACETYLMURAMOYL-L-ALANINE AMIDASE"/>
    <property type="match status" value="1"/>
</dbReference>
<dbReference type="SUPFAM" id="SSF53187">
    <property type="entry name" value="Zn-dependent exopeptidases"/>
    <property type="match status" value="1"/>
</dbReference>
<reference evidence="4" key="1">
    <citation type="submission" date="2019-11" db="EMBL/GenBank/DDBJ databases">
        <authorList>
            <person name="Feng L."/>
        </authorList>
    </citation>
    <scope>NUCLEOTIDE SEQUENCE</scope>
    <source>
        <strain evidence="4">VrattiLFYP33</strain>
    </source>
</reference>
<proteinExistence type="predicted"/>
<gene>
    <name evidence="4" type="primary">lytC_2</name>
    <name evidence="4" type="ORF">VRLFYP33_01782</name>
</gene>
<dbReference type="EC" id="3.5.1.28" evidence="4"/>
<dbReference type="SMART" id="SM00646">
    <property type="entry name" value="Ami_3"/>
    <property type="match status" value="1"/>
</dbReference>
<keyword evidence="1 4" id="KW-0378">Hydrolase</keyword>
<organism evidence="4">
    <name type="scientific">Veillonella ratti</name>
    <dbReference type="NCBI Taxonomy" id="103892"/>
    <lineage>
        <taxon>Bacteria</taxon>
        <taxon>Bacillati</taxon>
        <taxon>Bacillota</taxon>
        <taxon>Negativicutes</taxon>
        <taxon>Veillonellales</taxon>
        <taxon>Veillonellaceae</taxon>
        <taxon>Veillonella</taxon>
    </lineage>
</organism>
<evidence type="ECO:0000256" key="1">
    <source>
        <dbReference type="ARBA" id="ARBA00022801"/>
    </source>
</evidence>
<dbReference type="Gene3D" id="3.40.630.40">
    <property type="entry name" value="Zn-dependent exopeptidases"/>
    <property type="match status" value="1"/>
</dbReference>
<dbReference type="PANTHER" id="PTHR30404:SF0">
    <property type="entry name" value="N-ACETYLMURAMOYL-L-ALANINE AMIDASE AMIC"/>
    <property type="match status" value="1"/>
</dbReference>
<evidence type="ECO:0000256" key="2">
    <source>
        <dbReference type="SAM" id="MobiDB-lite"/>
    </source>
</evidence>
<dbReference type="InterPro" id="IPR050695">
    <property type="entry name" value="N-acetylmuramoyl_amidase_3"/>
</dbReference>
<dbReference type="EMBL" id="CACRUX010000063">
    <property type="protein sequence ID" value="VYU33960.1"/>
    <property type="molecule type" value="Genomic_DNA"/>
</dbReference>
<name>A0A6N3DYF8_9FIRM</name>
<dbReference type="RefSeq" id="WP_009014524.1">
    <property type="nucleotide sequence ID" value="NZ_CACRUX010000063.1"/>
</dbReference>
<evidence type="ECO:0000313" key="4">
    <source>
        <dbReference type="EMBL" id="VYU33960.1"/>
    </source>
</evidence>
<dbReference type="GO" id="GO:0030288">
    <property type="term" value="C:outer membrane-bounded periplasmic space"/>
    <property type="evidence" value="ECO:0007669"/>
    <property type="project" value="TreeGrafter"/>
</dbReference>
<dbReference type="GO" id="GO:0009253">
    <property type="term" value="P:peptidoglycan catabolic process"/>
    <property type="evidence" value="ECO:0007669"/>
    <property type="project" value="InterPro"/>
</dbReference>
<feature type="domain" description="MurNAc-LAA" evidence="3">
    <location>
        <begin position="62"/>
        <end position="175"/>
    </location>
</feature>
<dbReference type="InterPro" id="IPR002508">
    <property type="entry name" value="MurNAc-LAA_cat"/>
</dbReference>
<dbReference type="CDD" id="cd02696">
    <property type="entry name" value="MurNAc-LAA"/>
    <property type="match status" value="1"/>
</dbReference>
<evidence type="ECO:0000259" key="3">
    <source>
        <dbReference type="SMART" id="SM00646"/>
    </source>
</evidence>
<dbReference type="GeneID" id="89605084"/>
<sequence>MKVFLNPGHAPNGNPDPGAVNGETGLRECDVALAVGESAESYLNAAGVETELLQSDSLYDICEAANSSDADIFVSIHCNAAEAEEANGTETWACAGSYRGSVLASCIQSQLVDALDITDRGVKIATPGVNGLYVLTNTDMPAVLVELAFITNPGDEEILANAQDAMARAVARGVTDYEQLILGGK</sequence>
<accession>A0A6N3DYF8</accession>
<dbReference type="GO" id="GO:0008745">
    <property type="term" value="F:N-acetylmuramoyl-L-alanine amidase activity"/>
    <property type="evidence" value="ECO:0007669"/>
    <property type="project" value="UniProtKB-EC"/>
</dbReference>